<name>A0A2R8BVM5_9RHOB</name>
<dbReference type="OrthoDB" id="9990341at2"/>
<sequence length="133" mass="14724">MTVFTGDYAVEIMVDGGIPLPQVWWLATLASDPISDPGPHLMLARSEPRSETFKLYTLEDFSRITDGIRRLCKADPRRIVLEQMAYTNAQIVPIPPTGILPATPTMDRVVGLRAGCIARLQGQPRGFTLRPYG</sequence>
<gene>
    <name evidence="1" type="ORF">PAA8504_02052</name>
</gene>
<reference evidence="1 2" key="1">
    <citation type="submission" date="2018-03" db="EMBL/GenBank/DDBJ databases">
        <authorList>
            <person name="Keele B.F."/>
        </authorList>
    </citation>
    <scope>NUCLEOTIDE SEQUENCE [LARGE SCALE GENOMIC DNA]</scope>
    <source>
        <strain evidence="1 2">CECT 8504</strain>
    </source>
</reference>
<dbReference type="EMBL" id="ONZF01000003">
    <property type="protein sequence ID" value="SPJ24224.1"/>
    <property type="molecule type" value="Genomic_DNA"/>
</dbReference>
<keyword evidence="2" id="KW-1185">Reference proteome</keyword>
<dbReference type="Proteomes" id="UP000244912">
    <property type="component" value="Unassembled WGS sequence"/>
</dbReference>
<accession>A0A2R8BVM5</accession>
<organism evidence="1 2">
    <name type="scientific">Palleronia abyssalis</name>
    <dbReference type="NCBI Taxonomy" id="1501240"/>
    <lineage>
        <taxon>Bacteria</taxon>
        <taxon>Pseudomonadati</taxon>
        <taxon>Pseudomonadota</taxon>
        <taxon>Alphaproteobacteria</taxon>
        <taxon>Rhodobacterales</taxon>
        <taxon>Roseobacteraceae</taxon>
        <taxon>Palleronia</taxon>
    </lineage>
</organism>
<dbReference type="RefSeq" id="WP_108894043.1">
    <property type="nucleotide sequence ID" value="NZ_ONZF01000003.1"/>
</dbReference>
<evidence type="ECO:0000313" key="2">
    <source>
        <dbReference type="Proteomes" id="UP000244912"/>
    </source>
</evidence>
<evidence type="ECO:0000313" key="1">
    <source>
        <dbReference type="EMBL" id="SPJ24224.1"/>
    </source>
</evidence>
<protein>
    <submittedName>
        <fullName evidence="1">Uncharacterized protein</fullName>
    </submittedName>
</protein>
<proteinExistence type="predicted"/>
<dbReference type="AlphaFoldDB" id="A0A2R8BVM5"/>